<dbReference type="OrthoDB" id="16535at2759"/>
<keyword evidence="4" id="KW-0496">Mitochondrion</keyword>
<dbReference type="PANTHER" id="PTHR13126:SF0">
    <property type="entry name" value="ATP SYNTHASE MITOCHONDRIAL F1 COMPLEX ASSEMBLY FACTOR 1"/>
    <property type="match status" value="1"/>
</dbReference>
<evidence type="ECO:0000313" key="6">
    <source>
        <dbReference type="EMBL" id="KJZ73056.1"/>
    </source>
</evidence>
<feature type="region of interest" description="Disordered" evidence="5">
    <location>
        <begin position="97"/>
        <end position="148"/>
    </location>
</feature>
<evidence type="ECO:0000256" key="2">
    <source>
        <dbReference type="ARBA" id="ARBA00009116"/>
    </source>
</evidence>
<name>A0A0F7ZHQ6_9HYPO</name>
<comment type="similarity">
    <text evidence="2">Belongs to the ATP11 family.</text>
</comment>
<dbReference type="Proteomes" id="UP000054481">
    <property type="component" value="Unassembled WGS sequence"/>
</dbReference>
<dbReference type="GO" id="GO:0033615">
    <property type="term" value="P:mitochondrial proton-transporting ATP synthase complex assembly"/>
    <property type="evidence" value="ECO:0007669"/>
    <property type="project" value="TreeGrafter"/>
</dbReference>
<dbReference type="GO" id="GO:0005739">
    <property type="term" value="C:mitochondrion"/>
    <property type="evidence" value="ECO:0007669"/>
    <property type="project" value="UniProtKB-SubCell"/>
</dbReference>
<reference evidence="6 7" key="1">
    <citation type="journal article" date="2014" name="Genome Biol. Evol.">
        <title>Comparative genomics and transcriptomics analyses reveal divergent lifestyle features of nematode endoparasitic fungus Hirsutella minnesotensis.</title>
        <authorList>
            <person name="Lai Y."/>
            <person name="Liu K."/>
            <person name="Zhang X."/>
            <person name="Zhang X."/>
            <person name="Li K."/>
            <person name="Wang N."/>
            <person name="Shu C."/>
            <person name="Wu Y."/>
            <person name="Wang C."/>
            <person name="Bushley K.E."/>
            <person name="Xiang M."/>
            <person name="Liu X."/>
        </authorList>
    </citation>
    <scope>NUCLEOTIDE SEQUENCE [LARGE SCALE GENOMIC DNA]</scope>
    <source>
        <strain evidence="6 7">3608</strain>
    </source>
</reference>
<dbReference type="PANTHER" id="PTHR13126">
    <property type="entry name" value="CHAPERONE ATP11"/>
    <property type="match status" value="1"/>
</dbReference>
<accession>A0A0F7ZHQ6</accession>
<keyword evidence="7" id="KW-1185">Reference proteome</keyword>
<dbReference type="Pfam" id="PF06644">
    <property type="entry name" value="ATP11"/>
    <property type="match status" value="1"/>
</dbReference>
<evidence type="ECO:0000256" key="1">
    <source>
        <dbReference type="ARBA" id="ARBA00004173"/>
    </source>
</evidence>
<evidence type="ECO:0000256" key="3">
    <source>
        <dbReference type="ARBA" id="ARBA00022946"/>
    </source>
</evidence>
<dbReference type="AlphaFoldDB" id="A0A0F7ZHQ6"/>
<protein>
    <recommendedName>
        <fullName evidence="8">ATP synthase mitochondrial F1 complex assembly factor 1</fullName>
    </recommendedName>
</protein>
<evidence type="ECO:0000313" key="7">
    <source>
        <dbReference type="Proteomes" id="UP000054481"/>
    </source>
</evidence>
<evidence type="ECO:0000256" key="4">
    <source>
        <dbReference type="ARBA" id="ARBA00023128"/>
    </source>
</evidence>
<feature type="compositionally biased region" description="Pro residues" evidence="5">
    <location>
        <begin position="124"/>
        <end position="141"/>
    </location>
</feature>
<dbReference type="InterPro" id="IPR010591">
    <property type="entry name" value="ATP11"/>
</dbReference>
<evidence type="ECO:0000256" key="5">
    <source>
        <dbReference type="SAM" id="MobiDB-lite"/>
    </source>
</evidence>
<comment type="subcellular location">
    <subcellularLocation>
        <location evidence="1">Mitochondrion</location>
    </subcellularLocation>
</comment>
<sequence length="347" mass="38404">MASIRIPTLRHALAGCRSHACRRSSVQQKQQRRWAKVSDVRFVATTREPLAAVLDKYRNKLEDKARQEGHDDIDGLRSAYADQILQQRLKDAVEFPATNIPQGPKTPVSQPNRGPVPSSETPTPSKPSPPTPPPRDAPPAPRGAGDKPAVKALGDILDLDKARTLPEKELTAIWRLRHAGSPQNICAVIPASTYGAMEEAARAAPQFVLPVPHESQGAEMHFLQWTFDAPSRTSTVLFTQLAEYKARGEFAQPHTTITHHLDLAAEKGLVLMQGQLVDGRGVKPEHAEWLVVSLQRFYGAWDGADPAGLQGERRERAEQRRNLLQWFAAGDSRFSVEKLLEEAERMG</sequence>
<dbReference type="EMBL" id="KQ030539">
    <property type="protein sequence ID" value="KJZ73056.1"/>
    <property type="molecule type" value="Genomic_DNA"/>
</dbReference>
<organism evidence="6 7">
    <name type="scientific">Hirsutella minnesotensis 3608</name>
    <dbReference type="NCBI Taxonomy" id="1043627"/>
    <lineage>
        <taxon>Eukaryota</taxon>
        <taxon>Fungi</taxon>
        <taxon>Dikarya</taxon>
        <taxon>Ascomycota</taxon>
        <taxon>Pezizomycotina</taxon>
        <taxon>Sordariomycetes</taxon>
        <taxon>Hypocreomycetidae</taxon>
        <taxon>Hypocreales</taxon>
        <taxon>Ophiocordycipitaceae</taxon>
        <taxon>Hirsutella</taxon>
    </lineage>
</organism>
<gene>
    <name evidence="6" type="ORF">HIM_07628</name>
</gene>
<proteinExistence type="inferred from homology"/>
<evidence type="ECO:0008006" key="8">
    <source>
        <dbReference type="Google" id="ProtNLM"/>
    </source>
</evidence>
<keyword evidence="3" id="KW-0809">Transit peptide</keyword>